<keyword evidence="3" id="KW-1185">Reference proteome</keyword>
<dbReference type="AlphaFoldDB" id="A0AAV9UZB4"/>
<dbReference type="Proteomes" id="UP001373714">
    <property type="component" value="Unassembled WGS sequence"/>
</dbReference>
<feature type="compositionally biased region" description="Basic and acidic residues" evidence="1">
    <location>
        <begin position="89"/>
        <end position="107"/>
    </location>
</feature>
<protein>
    <submittedName>
        <fullName evidence="2">Uncharacterized protein</fullName>
    </submittedName>
</protein>
<gene>
    <name evidence="2" type="ORF">TWF730_009760</name>
</gene>
<feature type="compositionally biased region" description="Basic and acidic residues" evidence="1">
    <location>
        <begin position="114"/>
        <end position="144"/>
    </location>
</feature>
<sequence length="330" mass="36298">MAPGEKEHPERGRGPKATPGVRKEKRTQSVDSGAKAKDKRGGEQVKAGSRGRQEGEQAKAGSRGREGEQAKAGSRGRGGEQAKAGSRGRGGEQAKAGSRERGGERARAGSRVRRGGERARADSRGRGGEQAKAGSRERGGERARAGSRVRRGGERARADSRVRRGGERARAGSRERGERSESATKVESRKRPRNWEPGDSHFDDSIISGCTIAHNNNIDRGWKVKILILYFKHNDLELEEELRKVEDGFKVMDKSGSKNFHIETYPIPVGNSLRHLQHKLDAFTVSQTDYGKISYIIYYSGHGGWSLESSPEYVLSREVPSLDNSVPPWY</sequence>
<feature type="compositionally biased region" description="Basic and acidic residues" evidence="1">
    <location>
        <begin position="51"/>
        <end position="69"/>
    </location>
</feature>
<evidence type="ECO:0000256" key="1">
    <source>
        <dbReference type="SAM" id="MobiDB-lite"/>
    </source>
</evidence>
<accession>A0AAV9UZB4</accession>
<feature type="compositionally biased region" description="Basic and acidic residues" evidence="1">
    <location>
        <begin position="151"/>
        <end position="200"/>
    </location>
</feature>
<feature type="compositionally biased region" description="Basic and acidic residues" evidence="1">
    <location>
        <begin position="34"/>
        <end position="43"/>
    </location>
</feature>
<reference evidence="2 3" key="1">
    <citation type="submission" date="2019-10" db="EMBL/GenBank/DDBJ databases">
        <authorList>
            <person name="Palmer J.M."/>
        </authorList>
    </citation>
    <scope>NUCLEOTIDE SEQUENCE [LARGE SCALE GENOMIC DNA]</scope>
    <source>
        <strain evidence="2 3">TWF730</strain>
    </source>
</reference>
<organism evidence="2 3">
    <name type="scientific">Orbilia blumenaviensis</name>
    <dbReference type="NCBI Taxonomy" id="1796055"/>
    <lineage>
        <taxon>Eukaryota</taxon>
        <taxon>Fungi</taxon>
        <taxon>Dikarya</taxon>
        <taxon>Ascomycota</taxon>
        <taxon>Pezizomycotina</taxon>
        <taxon>Orbiliomycetes</taxon>
        <taxon>Orbiliales</taxon>
        <taxon>Orbiliaceae</taxon>
        <taxon>Orbilia</taxon>
    </lineage>
</organism>
<feature type="region of interest" description="Disordered" evidence="1">
    <location>
        <begin position="1"/>
        <end position="200"/>
    </location>
</feature>
<evidence type="ECO:0000313" key="3">
    <source>
        <dbReference type="Proteomes" id="UP001373714"/>
    </source>
</evidence>
<comment type="caution">
    <text evidence="2">The sequence shown here is derived from an EMBL/GenBank/DDBJ whole genome shotgun (WGS) entry which is preliminary data.</text>
</comment>
<proteinExistence type="predicted"/>
<name>A0AAV9UZB4_9PEZI</name>
<evidence type="ECO:0000313" key="2">
    <source>
        <dbReference type="EMBL" id="KAK6349000.1"/>
    </source>
</evidence>
<dbReference type="EMBL" id="JAVHNS010000007">
    <property type="protein sequence ID" value="KAK6349000.1"/>
    <property type="molecule type" value="Genomic_DNA"/>
</dbReference>
<feature type="compositionally biased region" description="Basic and acidic residues" evidence="1">
    <location>
        <begin position="1"/>
        <end position="13"/>
    </location>
</feature>